<dbReference type="InterPro" id="IPR047675">
    <property type="entry name" value="Putative_zinc-bd"/>
</dbReference>
<organism evidence="2 3">
    <name type="scientific">Lichenibacterium minor</name>
    <dbReference type="NCBI Taxonomy" id="2316528"/>
    <lineage>
        <taxon>Bacteria</taxon>
        <taxon>Pseudomonadati</taxon>
        <taxon>Pseudomonadota</taxon>
        <taxon>Alphaproteobacteria</taxon>
        <taxon>Hyphomicrobiales</taxon>
        <taxon>Lichenihabitantaceae</taxon>
        <taxon>Lichenibacterium</taxon>
    </lineage>
</organism>
<accession>A0A4Q2U359</accession>
<keyword evidence="3" id="KW-1185">Reference proteome</keyword>
<evidence type="ECO:0000313" key="3">
    <source>
        <dbReference type="Proteomes" id="UP000290759"/>
    </source>
</evidence>
<evidence type="ECO:0000256" key="1">
    <source>
        <dbReference type="SAM" id="MobiDB-lite"/>
    </source>
</evidence>
<proteinExistence type="predicted"/>
<evidence type="ECO:0000313" key="2">
    <source>
        <dbReference type="EMBL" id="RYC29307.1"/>
    </source>
</evidence>
<feature type="region of interest" description="Disordered" evidence="1">
    <location>
        <begin position="1"/>
        <end position="21"/>
    </location>
</feature>
<comment type="caution">
    <text evidence="2">The sequence shown here is derived from an EMBL/GenBank/DDBJ whole genome shotgun (WGS) entry which is preliminary data.</text>
</comment>
<dbReference type="OrthoDB" id="7597230at2"/>
<reference evidence="2 3" key="1">
    <citation type="submission" date="2018-12" db="EMBL/GenBank/DDBJ databases">
        <authorList>
            <person name="Grouzdev D.S."/>
            <person name="Krutkina M.S."/>
        </authorList>
    </citation>
    <scope>NUCLEOTIDE SEQUENCE [LARGE SCALE GENOMIC DNA]</scope>
    <source>
        <strain evidence="2 3">RmlP026</strain>
    </source>
</reference>
<dbReference type="AlphaFoldDB" id="A0A4Q2U359"/>
<dbReference type="Proteomes" id="UP000290759">
    <property type="component" value="Unassembled WGS sequence"/>
</dbReference>
<reference evidence="2 3" key="2">
    <citation type="submission" date="2019-02" db="EMBL/GenBank/DDBJ databases">
        <title>'Lichenibacterium ramalinii' gen. nov. sp. nov., 'Lichenibacterium minor' gen. nov. sp. nov.</title>
        <authorList>
            <person name="Pankratov T."/>
        </authorList>
    </citation>
    <scope>NUCLEOTIDE SEQUENCE [LARGE SCALE GENOMIC DNA]</scope>
    <source>
        <strain evidence="2 3">RmlP026</strain>
    </source>
</reference>
<gene>
    <name evidence="2" type="ORF">D3273_24665</name>
</gene>
<sequence length="91" mass="9830">MADDARDPMVPRSENQCGARTRQGGACGNLGMTNGRCRFHGGLSTGPRTAEGMARMRAANTIHGARGQDAQRFRKMLRSLEADARRLGELA</sequence>
<dbReference type="EMBL" id="QYBB01000058">
    <property type="protein sequence ID" value="RYC29307.1"/>
    <property type="molecule type" value="Genomic_DNA"/>
</dbReference>
<protein>
    <submittedName>
        <fullName evidence="2">Uncharacterized protein</fullName>
    </submittedName>
</protein>
<dbReference type="NCBIfam" id="NF041373">
    <property type="entry name" value="HGG_STG"/>
    <property type="match status" value="1"/>
</dbReference>
<name>A0A4Q2U359_9HYPH</name>